<organism evidence="3 4">
    <name type="scientific">Jimgerdemannia flammicorona</name>
    <dbReference type="NCBI Taxonomy" id="994334"/>
    <lineage>
        <taxon>Eukaryota</taxon>
        <taxon>Fungi</taxon>
        <taxon>Fungi incertae sedis</taxon>
        <taxon>Mucoromycota</taxon>
        <taxon>Mucoromycotina</taxon>
        <taxon>Endogonomycetes</taxon>
        <taxon>Endogonales</taxon>
        <taxon>Endogonaceae</taxon>
        <taxon>Jimgerdemannia</taxon>
    </lineage>
</organism>
<dbReference type="EMBL" id="RBNJ01013092">
    <property type="protein sequence ID" value="RUS25399.1"/>
    <property type="molecule type" value="Genomic_DNA"/>
</dbReference>
<gene>
    <name evidence="3" type="ORF">BC938DRAFT_472233</name>
</gene>
<feature type="compositionally biased region" description="Basic and acidic residues" evidence="2">
    <location>
        <begin position="87"/>
        <end position="98"/>
    </location>
</feature>
<dbReference type="InterPro" id="IPR007757">
    <property type="entry name" value="MT-A70-like"/>
</dbReference>
<dbReference type="InterPro" id="IPR002052">
    <property type="entry name" value="DNA_methylase_N6_adenine_CS"/>
</dbReference>
<dbReference type="GO" id="GO:0003676">
    <property type="term" value="F:nucleic acid binding"/>
    <property type="evidence" value="ECO:0007669"/>
    <property type="project" value="InterPro"/>
</dbReference>
<dbReference type="AlphaFoldDB" id="A0A433Q6L2"/>
<name>A0A433Q6L2_9FUNG</name>
<reference evidence="3 4" key="1">
    <citation type="journal article" date="2018" name="New Phytol.">
        <title>Phylogenomics of Endogonaceae and evolution of mycorrhizas within Mucoromycota.</title>
        <authorList>
            <person name="Chang Y."/>
            <person name="Desiro A."/>
            <person name="Na H."/>
            <person name="Sandor L."/>
            <person name="Lipzen A."/>
            <person name="Clum A."/>
            <person name="Barry K."/>
            <person name="Grigoriev I.V."/>
            <person name="Martin F.M."/>
            <person name="Stajich J.E."/>
            <person name="Smith M.E."/>
            <person name="Bonito G."/>
            <person name="Spatafora J.W."/>
        </authorList>
    </citation>
    <scope>NUCLEOTIDE SEQUENCE [LARGE SCALE GENOMIC DNA]</scope>
    <source>
        <strain evidence="3 4">AD002</strain>
    </source>
</reference>
<dbReference type="Proteomes" id="UP000274822">
    <property type="component" value="Unassembled WGS sequence"/>
</dbReference>
<evidence type="ECO:0000256" key="2">
    <source>
        <dbReference type="SAM" id="MobiDB-lite"/>
    </source>
</evidence>
<dbReference type="PANTHER" id="PTHR12829:SF4">
    <property type="entry name" value="N(6)-ADENINE-SPECIFIC METHYLTRANSFERASE METTL4"/>
    <property type="match status" value="1"/>
</dbReference>
<protein>
    <submittedName>
        <fullName evidence="3">MT-A70-domain-containing protein</fullName>
    </submittedName>
</protein>
<dbReference type="PROSITE" id="PS00092">
    <property type="entry name" value="N6_MTASE"/>
    <property type="match status" value="1"/>
</dbReference>
<evidence type="ECO:0000313" key="4">
    <source>
        <dbReference type="Proteomes" id="UP000274822"/>
    </source>
</evidence>
<feature type="region of interest" description="Disordered" evidence="2">
    <location>
        <begin position="50"/>
        <end position="69"/>
    </location>
</feature>
<evidence type="ECO:0000313" key="3">
    <source>
        <dbReference type="EMBL" id="RUS25399.1"/>
    </source>
</evidence>
<sequence>MSILTTTSNCYLLDCESAFCKDLFSGSDAWILKPGEFDICEPYFRERGDRVAEPNEEGANNQEEDRRQEPFVAIADITEPLSVARKRGNEETVKDHTEPQYYEQPNVTNAPQAALGGPHKRRKVSKKGTPSSANLGLHEHHRTIRGFLLGALDEARAAWTEVREAIRPMRDTGAREEVNVDLSEEVDFVAQAELVRVVKGFGGGFAETLDVMEGDENCTMWLSEDPTSTWDLPDLYDGVIANSSAECRVVELATGGQRYLIPPRASFLVSDITGIGGLLGYAKRIGGYDLIVIDPPWPNKSAHRSSHYNTQDIYSLFQLPVHALLSQPNLEGEGRPPPLIAVWLTNKPKFRRFVADKLFPAWGCEAVAEWYWIKVTAGCDPVVPLDSPHRKPYEPLLLGRLKPISTLMYTSTPSTTIPSRKAIISVPCRRHSRKPPLGDVLASWLPPDPRRLELFARCLSPGWTSWGNEPLKFQFEGYFEKMRREEDEPSVPLASCLVDIKSE</sequence>
<dbReference type="GO" id="GO:0008168">
    <property type="term" value="F:methyltransferase activity"/>
    <property type="evidence" value="ECO:0007669"/>
    <property type="project" value="InterPro"/>
</dbReference>
<dbReference type="Pfam" id="PF05063">
    <property type="entry name" value="MT-A70"/>
    <property type="match status" value="1"/>
</dbReference>
<dbReference type="PANTHER" id="PTHR12829">
    <property type="entry name" value="N6-ADENOSINE-METHYLTRANSFERASE"/>
    <property type="match status" value="1"/>
</dbReference>
<comment type="similarity">
    <text evidence="1">Belongs to the MT-A70-like family.</text>
</comment>
<proteinExistence type="inferred from homology"/>
<dbReference type="GO" id="GO:0032259">
    <property type="term" value="P:methylation"/>
    <property type="evidence" value="ECO:0007669"/>
    <property type="project" value="InterPro"/>
</dbReference>
<accession>A0A433Q6L2</accession>
<evidence type="ECO:0000256" key="1">
    <source>
        <dbReference type="PROSITE-ProRule" id="PRU00489"/>
    </source>
</evidence>
<comment type="caution">
    <text evidence="3">The sequence shown here is derived from an EMBL/GenBank/DDBJ whole genome shotgun (WGS) entry which is preliminary data.</text>
</comment>
<keyword evidence="4" id="KW-1185">Reference proteome</keyword>
<dbReference type="GO" id="GO:0005634">
    <property type="term" value="C:nucleus"/>
    <property type="evidence" value="ECO:0007669"/>
    <property type="project" value="TreeGrafter"/>
</dbReference>
<dbReference type="PROSITE" id="PS51143">
    <property type="entry name" value="MT_A70"/>
    <property type="match status" value="1"/>
</dbReference>
<feature type="region of interest" description="Disordered" evidence="2">
    <location>
        <begin position="84"/>
        <end position="135"/>
    </location>
</feature>